<accession>A0A7J7N4X5</accession>
<evidence type="ECO:0000259" key="3">
    <source>
        <dbReference type="PROSITE" id="PS51455"/>
    </source>
</evidence>
<name>A0A7J7N4X5_9MAGN</name>
<dbReference type="OrthoDB" id="70770at2759"/>
<dbReference type="EC" id="2.7.1.68" evidence="1"/>
<proteinExistence type="predicted"/>
<dbReference type="InterPro" id="IPR027483">
    <property type="entry name" value="PInositol-4-P-4/5-kinase_C_sf"/>
</dbReference>
<dbReference type="GO" id="GO:0005886">
    <property type="term" value="C:plasma membrane"/>
    <property type="evidence" value="ECO:0007669"/>
    <property type="project" value="TreeGrafter"/>
</dbReference>
<sequence>MAKVVADVLYLDKKTEHPKVANEVSFSCIHNGVTATYGDGDEGGVYRPQYIMSDGCLYQGLWFQGKRKSGKDWIKYPSGATYVGDFHESYIHGYGSYTVRDCDSYDRNCILNKRHGFGKIKNTNKVVSEGFWSGFYYGNKGYIWGGGGLDVGQLSRVAMWGEGSLSVSGVQHRFGFLRFGDGRFLFGLCDRDLLVQEYQNHSLDVDLGFLGSSFNKGALGSYDALFNRLTEVFLRKFCGKLEIRNFQGCCELETGLEILRHEEDVLRVSASNLLFLPHGEDGGDMKKPGIVVIKGHNNYEPIRSLQLGIRHFLRPPMALPKRELSDHDFRSTKSTWIQFPKHAARRLPSGTVTEFEWKDYCPMVFRRLQELDDIDYADYVLSICGYETLRELSAQGKSGCLLYSSDDNRFVIKTMRKAEMKVLLKMLPSYYDHVHTYGSTLLTKFYGLHVVRPSVGFKVYYVVMSNILQSDLYIHRRFDLKGSSQGRYASKSAVNGSTTFKDLDLDLSFHLDPLTRHRFLNQIKHDCKFLEAEGIMDYSLLLGLHIESSTRGAADARSLTSGNSFPPDSAWKLADHDLTCCDNHQRSCGAEIKLGVKTPARAVKLPRNEVGSTSSHLRVGTRECYNVKLYFGIIDILQGYNVKKRIEHMYKSIQFDSQSISAVNPKVYSTRFQDFIHEVFPTDDLEF</sequence>
<dbReference type="AlphaFoldDB" id="A0A7J7N4X5"/>
<dbReference type="PROSITE" id="PS51455">
    <property type="entry name" value="PIPK"/>
    <property type="match status" value="1"/>
</dbReference>
<keyword evidence="2" id="KW-0067">ATP-binding</keyword>
<organism evidence="4 5">
    <name type="scientific">Kingdonia uniflora</name>
    <dbReference type="NCBI Taxonomy" id="39325"/>
    <lineage>
        <taxon>Eukaryota</taxon>
        <taxon>Viridiplantae</taxon>
        <taxon>Streptophyta</taxon>
        <taxon>Embryophyta</taxon>
        <taxon>Tracheophyta</taxon>
        <taxon>Spermatophyta</taxon>
        <taxon>Magnoliopsida</taxon>
        <taxon>Ranunculales</taxon>
        <taxon>Circaeasteraceae</taxon>
        <taxon>Kingdonia</taxon>
    </lineage>
</organism>
<gene>
    <name evidence="4" type="ORF">GIB67_008221</name>
</gene>
<evidence type="ECO:0000256" key="2">
    <source>
        <dbReference type="PROSITE-ProRule" id="PRU00781"/>
    </source>
</evidence>
<dbReference type="Proteomes" id="UP000541444">
    <property type="component" value="Unassembled WGS sequence"/>
</dbReference>
<keyword evidence="2" id="KW-0808">Transferase</keyword>
<protein>
    <recommendedName>
        <fullName evidence="1">1-phosphatidylinositol-4-phosphate 5-kinase</fullName>
        <ecNumber evidence="1">2.7.1.68</ecNumber>
    </recommendedName>
</protein>
<evidence type="ECO:0000313" key="5">
    <source>
        <dbReference type="Proteomes" id="UP000541444"/>
    </source>
</evidence>
<dbReference type="SUPFAM" id="SSF82185">
    <property type="entry name" value="Histone H3 K4-specific methyltransferase SET7/9 N-terminal domain"/>
    <property type="match status" value="1"/>
</dbReference>
<dbReference type="GO" id="GO:0016308">
    <property type="term" value="F:1-phosphatidylinositol-4-phosphate 5-kinase activity"/>
    <property type="evidence" value="ECO:0007669"/>
    <property type="project" value="UniProtKB-EC"/>
</dbReference>
<feature type="domain" description="PIPK" evidence="3">
    <location>
        <begin position="297"/>
        <end position="680"/>
    </location>
</feature>
<dbReference type="Gene3D" id="3.30.800.10">
    <property type="entry name" value="Phosphatidylinositol Phosphate Kinase II Beta"/>
    <property type="match status" value="1"/>
</dbReference>
<dbReference type="GO" id="GO:0046854">
    <property type="term" value="P:phosphatidylinositol phosphate biosynthetic process"/>
    <property type="evidence" value="ECO:0007669"/>
    <property type="project" value="TreeGrafter"/>
</dbReference>
<dbReference type="GO" id="GO:0005524">
    <property type="term" value="F:ATP binding"/>
    <property type="evidence" value="ECO:0007669"/>
    <property type="project" value="UniProtKB-UniRule"/>
</dbReference>
<dbReference type="Pfam" id="PF01504">
    <property type="entry name" value="PIP5K"/>
    <property type="match status" value="1"/>
</dbReference>
<dbReference type="SUPFAM" id="SSF56104">
    <property type="entry name" value="SAICAR synthase-like"/>
    <property type="match status" value="1"/>
</dbReference>
<dbReference type="EMBL" id="JACGCM010001055">
    <property type="protein sequence ID" value="KAF6162092.1"/>
    <property type="molecule type" value="Genomic_DNA"/>
</dbReference>
<comment type="caution">
    <text evidence="4">The sequence shown here is derived from an EMBL/GenBank/DDBJ whole genome shotgun (WGS) entry which is preliminary data.</text>
</comment>
<reference evidence="4 5" key="1">
    <citation type="journal article" date="2020" name="IScience">
        <title>Genome Sequencing of the Endangered Kingdonia uniflora (Circaeasteraceae, Ranunculales) Reveals Potential Mechanisms of Evolutionary Specialization.</title>
        <authorList>
            <person name="Sun Y."/>
            <person name="Deng T."/>
            <person name="Zhang A."/>
            <person name="Moore M.J."/>
            <person name="Landis J.B."/>
            <person name="Lin N."/>
            <person name="Zhang H."/>
            <person name="Zhang X."/>
            <person name="Huang J."/>
            <person name="Zhang X."/>
            <person name="Sun H."/>
            <person name="Wang H."/>
        </authorList>
    </citation>
    <scope>NUCLEOTIDE SEQUENCE [LARGE SCALE GENOMIC DNA]</scope>
    <source>
        <strain evidence="4">TB1705</strain>
        <tissue evidence="4">Leaf</tissue>
    </source>
</reference>
<evidence type="ECO:0000256" key="1">
    <source>
        <dbReference type="ARBA" id="ARBA00012172"/>
    </source>
</evidence>
<keyword evidence="2" id="KW-0418">Kinase</keyword>
<dbReference type="InterPro" id="IPR002498">
    <property type="entry name" value="PInositol-4-P-4/5-kinase_core"/>
</dbReference>
<dbReference type="Gene3D" id="3.30.810.10">
    <property type="entry name" value="2-Layer Sandwich"/>
    <property type="match status" value="1"/>
</dbReference>
<dbReference type="InterPro" id="IPR023610">
    <property type="entry name" value="PInositol-4/5-P-5/4-kinase"/>
</dbReference>
<dbReference type="SMART" id="SM00330">
    <property type="entry name" value="PIPKc"/>
    <property type="match status" value="1"/>
</dbReference>
<keyword evidence="2" id="KW-0547">Nucleotide-binding</keyword>
<dbReference type="InterPro" id="IPR027484">
    <property type="entry name" value="PInositol-4-P-5-kinase_N"/>
</dbReference>
<keyword evidence="5" id="KW-1185">Reference proteome</keyword>
<dbReference type="PANTHER" id="PTHR23086:SF111">
    <property type="entry name" value="PHOSPHATIDYLINOSITOL 4-PHOSPHATE 5-KINASE 10"/>
    <property type="match status" value="1"/>
</dbReference>
<dbReference type="PANTHER" id="PTHR23086">
    <property type="entry name" value="PHOSPHATIDYLINOSITOL-4-PHOSPHATE 5-KINASE"/>
    <property type="match status" value="1"/>
</dbReference>
<evidence type="ECO:0000313" key="4">
    <source>
        <dbReference type="EMBL" id="KAF6162092.1"/>
    </source>
</evidence>